<evidence type="ECO:0008006" key="11">
    <source>
        <dbReference type="Google" id="ProtNLM"/>
    </source>
</evidence>
<feature type="modified residue" description="N6-(pyridoxal phosphate)lysine" evidence="7">
    <location>
        <position position="188"/>
    </location>
</feature>
<evidence type="ECO:0000256" key="2">
    <source>
        <dbReference type="ARBA" id="ARBA00022576"/>
    </source>
</evidence>
<dbReference type="EMBL" id="CP016379">
    <property type="protein sequence ID" value="AZR73888.1"/>
    <property type="molecule type" value="Genomic_DNA"/>
</dbReference>
<dbReference type="PANTHER" id="PTHR30244">
    <property type="entry name" value="TRANSAMINASE"/>
    <property type="match status" value="1"/>
</dbReference>
<evidence type="ECO:0000256" key="1">
    <source>
        <dbReference type="ARBA" id="ARBA00001933"/>
    </source>
</evidence>
<dbReference type="GO" id="GO:0030170">
    <property type="term" value="F:pyridoxal phosphate binding"/>
    <property type="evidence" value="ECO:0007669"/>
    <property type="project" value="TreeGrafter"/>
</dbReference>
<evidence type="ECO:0000256" key="3">
    <source>
        <dbReference type="ARBA" id="ARBA00022679"/>
    </source>
</evidence>
<dbReference type="SUPFAM" id="SSF53383">
    <property type="entry name" value="PLP-dependent transferases"/>
    <property type="match status" value="1"/>
</dbReference>
<keyword evidence="4 7" id="KW-0663">Pyridoxal phosphate</keyword>
<dbReference type="InterPro" id="IPR015421">
    <property type="entry name" value="PyrdxlP-dep_Trfase_major"/>
</dbReference>
<evidence type="ECO:0000256" key="5">
    <source>
        <dbReference type="ARBA" id="ARBA00037999"/>
    </source>
</evidence>
<dbReference type="PANTHER" id="PTHR30244:SF30">
    <property type="entry name" value="BLR5990 PROTEIN"/>
    <property type="match status" value="1"/>
</dbReference>
<organism evidence="9 10">
    <name type="scientific">Anoxybacter fermentans</name>
    <dbReference type="NCBI Taxonomy" id="1323375"/>
    <lineage>
        <taxon>Bacteria</taxon>
        <taxon>Bacillati</taxon>
        <taxon>Bacillota</taxon>
        <taxon>Clostridia</taxon>
        <taxon>Halanaerobiales</taxon>
        <taxon>Anoxybacter</taxon>
    </lineage>
</organism>
<protein>
    <recommendedName>
        <fullName evidence="11">Aminotransferase DegT</fullName>
    </recommendedName>
</protein>
<evidence type="ECO:0000256" key="4">
    <source>
        <dbReference type="ARBA" id="ARBA00022898"/>
    </source>
</evidence>
<dbReference type="AlphaFoldDB" id="A0A3Q9HR44"/>
<dbReference type="Pfam" id="PF01041">
    <property type="entry name" value="DegT_DnrJ_EryC1"/>
    <property type="match status" value="1"/>
</dbReference>
<evidence type="ECO:0000313" key="9">
    <source>
        <dbReference type="EMBL" id="AZR73888.1"/>
    </source>
</evidence>
<keyword evidence="2" id="KW-0032">Aminotransferase</keyword>
<keyword evidence="3" id="KW-0808">Transferase</keyword>
<keyword evidence="10" id="KW-1185">Reference proteome</keyword>
<dbReference type="Gene3D" id="3.90.1150.10">
    <property type="entry name" value="Aspartate Aminotransferase, domain 1"/>
    <property type="match status" value="1"/>
</dbReference>
<feature type="active site" description="Proton acceptor" evidence="6">
    <location>
        <position position="188"/>
    </location>
</feature>
<name>A0A3Q9HR44_9FIRM</name>
<gene>
    <name evidence="9" type="ORF">BBF96_11110</name>
</gene>
<dbReference type="Proteomes" id="UP000267250">
    <property type="component" value="Chromosome"/>
</dbReference>
<dbReference type="FunFam" id="3.40.640.10:FF:000090">
    <property type="entry name" value="Pyridoxal phosphate-dependent aminotransferase"/>
    <property type="match status" value="1"/>
</dbReference>
<dbReference type="InterPro" id="IPR026385">
    <property type="entry name" value="LegC-like"/>
</dbReference>
<evidence type="ECO:0000313" key="10">
    <source>
        <dbReference type="Proteomes" id="UP000267250"/>
    </source>
</evidence>
<proteinExistence type="inferred from homology"/>
<dbReference type="InterPro" id="IPR015422">
    <property type="entry name" value="PyrdxlP-dep_Trfase_small"/>
</dbReference>
<dbReference type="PIRSF" id="PIRSF000390">
    <property type="entry name" value="PLP_StrS"/>
    <property type="match status" value="1"/>
</dbReference>
<dbReference type="CDD" id="cd00616">
    <property type="entry name" value="AHBA_syn"/>
    <property type="match status" value="1"/>
</dbReference>
<comment type="similarity">
    <text evidence="5 8">Belongs to the DegT/DnrJ/EryC1 family.</text>
</comment>
<dbReference type="KEGG" id="aft:BBF96_11110"/>
<evidence type="ECO:0000256" key="7">
    <source>
        <dbReference type="PIRSR" id="PIRSR000390-2"/>
    </source>
</evidence>
<dbReference type="GO" id="GO:0008483">
    <property type="term" value="F:transaminase activity"/>
    <property type="evidence" value="ECO:0007669"/>
    <property type="project" value="UniProtKB-KW"/>
</dbReference>
<dbReference type="Gene3D" id="3.40.640.10">
    <property type="entry name" value="Type I PLP-dependent aspartate aminotransferase-like (Major domain)"/>
    <property type="match status" value="1"/>
</dbReference>
<dbReference type="InterPro" id="IPR015424">
    <property type="entry name" value="PyrdxlP-dep_Trfase"/>
</dbReference>
<sequence length="374" mass="42119">MRIPLCEPYIKGNEWKYIKDCLDTNWVSSVGTYVNKFEELVSDYIGVNYGVATVNGTAAIHTALMVLGVGPGDKVLVPSLTFIASVNPICYCGAEPVFIDSEVNTFNIDPEKTIDKIEQMVKKGNKPKAVIVVHLYGHPADIDPIAEVCKKYDIKLIEDATEALGSKYKGRMVGSLGDIACFSFNGNKLITTGGGGMLVTNNKKWADHARYLIQQAKDDPENFIHNNIGYNYRLTNIQAALGVAQFENIEEFIESKRTTAMTYNKLLSKIPGITVNPEMEWAYNCFWLYSILIDEKEFGINSKTLLEKLNLRGVMARPFFKPLHHMPMFRKYDADIHVADWLWERGLNLPCSVGITLEEIQQVVDTICEIREEK</sequence>
<dbReference type="RefSeq" id="WP_127017239.1">
    <property type="nucleotide sequence ID" value="NZ_CP016379.1"/>
</dbReference>
<dbReference type="NCBIfam" id="TIGR04181">
    <property type="entry name" value="NHT_00031"/>
    <property type="match status" value="1"/>
</dbReference>
<accession>A0A3Q9HR44</accession>
<comment type="cofactor">
    <cofactor evidence="1">
        <name>pyridoxal 5'-phosphate</name>
        <dbReference type="ChEBI" id="CHEBI:597326"/>
    </cofactor>
</comment>
<dbReference type="InterPro" id="IPR000653">
    <property type="entry name" value="DegT/StrS_aminotransferase"/>
</dbReference>
<evidence type="ECO:0000256" key="6">
    <source>
        <dbReference type="PIRSR" id="PIRSR000390-1"/>
    </source>
</evidence>
<evidence type="ECO:0000256" key="8">
    <source>
        <dbReference type="RuleBase" id="RU004508"/>
    </source>
</evidence>
<reference evidence="9 10" key="1">
    <citation type="submission" date="2016-07" db="EMBL/GenBank/DDBJ databases">
        <title>Genome and transcriptome analysis of iron-reducing fermentative bacteria Anoxybacter fermentans.</title>
        <authorList>
            <person name="Zeng X."/>
            <person name="Shao Z."/>
        </authorList>
    </citation>
    <scope>NUCLEOTIDE SEQUENCE [LARGE SCALE GENOMIC DNA]</scope>
    <source>
        <strain evidence="9 10">DY22613</strain>
    </source>
</reference>
<dbReference type="GO" id="GO:0000271">
    <property type="term" value="P:polysaccharide biosynthetic process"/>
    <property type="evidence" value="ECO:0007669"/>
    <property type="project" value="TreeGrafter"/>
</dbReference>
<dbReference type="OrthoDB" id="9810913at2"/>